<proteinExistence type="predicted"/>
<name>A0ABW1QVP7_9ACTN</name>
<feature type="compositionally biased region" description="Basic and acidic residues" evidence="1">
    <location>
        <begin position="15"/>
        <end position="25"/>
    </location>
</feature>
<evidence type="ECO:0000313" key="2">
    <source>
        <dbReference type="EMBL" id="MFC6152551.1"/>
    </source>
</evidence>
<comment type="caution">
    <text evidence="2">The sequence shown here is derived from an EMBL/GenBank/DDBJ whole genome shotgun (WGS) entry which is preliminary data.</text>
</comment>
<dbReference type="EMBL" id="JBHSQI010000002">
    <property type="protein sequence ID" value="MFC6152551.1"/>
    <property type="molecule type" value="Genomic_DNA"/>
</dbReference>
<evidence type="ECO:0000313" key="3">
    <source>
        <dbReference type="Proteomes" id="UP001596098"/>
    </source>
</evidence>
<accession>A0ABW1QVP7</accession>
<gene>
    <name evidence="2" type="ORF">ACFPWU_02590</name>
</gene>
<feature type="region of interest" description="Disordered" evidence="1">
    <location>
        <begin position="1"/>
        <end position="34"/>
    </location>
</feature>
<evidence type="ECO:0000256" key="1">
    <source>
        <dbReference type="SAM" id="MobiDB-lite"/>
    </source>
</evidence>
<sequence length="121" mass="12956">MSNKVIKAAPGHARHGGEESKDATGRGRRAAAPTPEELLEEAHAASEILAGYTELWSPANLMHHMEIVDIARTTADEVLASLPRAQRKDVADGKAAVAQAYEVLKAYHDAAPAIEPIVRNI</sequence>
<reference evidence="3" key="1">
    <citation type="journal article" date="2019" name="Int. J. Syst. Evol. Microbiol.">
        <title>The Global Catalogue of Microorganisms (GCM) 10K type strain sequencing project: providing services to taxonomists for standard genome sequencing and annotation.</title>
        <authorList>
            <consortium name="The Broad Institute Genomics Platform"/>
            <consortium name="The Broad Institute Genome Sequencing Center for Infectious Disease"/>
            <person name="Wu L."/>
            <person name="Ma J."/>
        </authorList>
    </citation>
    <scope>NUCLEOTIDE SEQUENCE [LARGE SCALE GENOMIC DNA]</scope>
    <source>
        <strain evidence="3">DFY28</strain>
    </source>
</reference>
<organism evidence="2 3">
    <name type="scientific">Nocardioides yefusunii</name>
    <dbReference type="NCBI Taxonomy" id="2500546"/>
    <lineage>
        <taxon>Bacteria</taxon>
        <taxon>Bacillati</taxon>
        <taxon>Actinomycetota</taxon>
        <taxon>Actinomycetes</taxon>
        <taxon>Propionibacteriales</taxon>
        <taxon>Nocardioidaceae</taxon>
        <taxon>Nocardioides</taxon>
    </lineage>
</organism>
<keyword evidence="3" id="KW-1185">Reference proteome</keyword>
<dbReference type="Proteomes" id="UP001596098">
    <property type="component" value="Unassembled WGS sequence"/>
</dbReference>
<protein>
    <submittedName>
        <fullName evidence="2">Uncharacterized protein</fullName>
    </submittedName>
</protein>
<dbReference type="RefSeq" id="WP_128219779.1">
    <property type="nucleotide sequence ID" value="NZ_CP034929.1"/>
</dbReference>